<dbReference type="RefSeq" id="XP_015076028.1">
    <property type="nucleotide sequence ID" value="XM_015220542.1"/>
</dbReference>
<reference evidence="2" key="1">
    <citation type="journal article" date="2014" name="Nat. Genet.">
        <title>The genome of the stress-tolerant wild tomato species Solanum pennellii.</title>
        <authorList>
            <person name="Bolger A."/>
            <person name="Scossa F."/>
            <person name="Bolger M.E."/>
            <person name="Lanz C."/>
            <person name="Maumus F."/>
            <person name="Tohge T."/>
            <person name="Quesneville H."/>
            <person name="Alseekh S."/>
            <person name="Sorensen I."/>
            <person name="Lichtenstein G."/>
            <person name="Fich E.A."/>
            <person name="Conte M."/>
            <person name="Keller H."/>
            <person name="Schneeberger K."/>
            <person name="Schwacke R."/>
            <person name="Ofner I."/>
            <person name="Vrebalov J."/>
            <person name="Xu Y."/>
            <person name="Osorio S."/>
            <person name="Aflitos S.A."/>
            <person name="Schijlen E."/>
            <person name="Jimenez-Gomez J.M."/>
            <person name="Ryngajllo M."/>
            <person name="Kimura S."/>
            <person name="Kumar R."/>
            <person name="Koenig D."/>
            <person name="Headland L.R."/>
            <person name="Maloof J.N."/>
            <person name="Sinha N."/>
            <person name="van Ham R.C."/>
            <person name="Lankhorst R.K."/>
            <person name="Mao L."/>
            <person name="Vogel A."/>
            <person name="Arsova B."/>
            <person name="Panstruga R."/>
            <person name="Fei Z."/>
            <person name="Rose J.K."/>
            <person name="Zamir D."/>
            <person name="Carrari F."/>
            <person name="Giovannoni J.J."/>
            <person name="Weigel D."/>
            <person name="Usadel B."/>
            <person name="Fernie A.R."/>
        </authorList>
    </citation>
    <scope>NUCLEOTIDE SEQUENCE [LARGE SCALE GENOMIC DNA]</scope>
    <source>
        <strain evidence="2">cv. LA0716</strain>
    </source>
</reference>
<organism evidence="2 3">
    <name type="scientific">Solanum pennellii</name>
    <name type="common">Tomato</name>
    <name type="synonym">Lycopersicon pennellii</name>
    <dbReference type="NCBI Taxonomy" id="28526"/>
    <lineage>
        <taxon>Eukaryota</taxon>
        <taxon>Viridiplantae</taxon>
        <taxon>Streptophyta</taxon>
        <taxon>Embryophyta</taxon>
        <taxon>Tracheophyta</taxon>
        <taxon>Spermatophyta</taxon>
        <taxon>Magnoliopsida</taxon>
        <taxon>eudicotyledons</taxon>
        <taxon>Gunneridae</taxon>
        <taxon>Pentapetalae</taxon>
        <taxon>asterids</taxon>
        <taxon>lamiids</taxon>
        <taxon>Solanales</taxon>
        <taxon>Solanaceae</taxon>
        <taxon>Solanoideae</taxon>
        <taxon>Solaneae</taxon>
        <taxon>Solanum</taxon>
        <taxon>Solanum subgen. Lycopersicon</taxon>
    </lineage>
</organism>
<feature type="region of interest" description="Disordered" evidence="1">
    <location>
        <begin position="1"/>
        <end position="26"/>
    </location>
</feature>
<name>A0ABM1GU24_SOLPN</name>
<gene>
    <name evidence="3" type="primary">LOC107020250</name>
</gene>
<keyword evidence="2" id="KW-1185">Reference proteome</keyword>
<evidence type="ECO:0000256" key="1">
    <source>
        <dbReference type="SAM" id="MobiDB-lite"/>
    </source>
</evidence>
<protein>
    <submittedName>
        <fullName evidence="3">Uncharacterized protein LOC107020250</fullName>
    </submittedName>
</protein>
<accession>A0ABM1GU24</accession>
<evidence type="ECO:0000313" key="3">
    <source>
        <dbReference type="RefSeq" id="XP_015076028.1"/>
    </source>
</evidence>
<proteinExistence type="predicted"/>
<reference evidence="3" key="2">
    <citation type="submission" date="2025-08" db="UniProtKB">
        <authorList>
            <consortium name="RefSeq"/>
        </authorList>
    </citation>
    <scope>IDENTIFICATION</scope>
</reference>
<dbReference type="GeneID" id="107020250"/>
<evidence type="ECO:0000313" key="2">
    <source>
        <dbReference type="Proteomes" id="UP000694930"/>
    </source>
</evidence>
<sequence>MPPRKANTRNENSRIANETPPVPDQEVPNIEFRNAIQVLAKSMTNQNNQVHAHANENGGSVGAGVHDFVRMNQPEFLGAQTIEVFLNRVERGNGSGIHELEVGAQMNKFLYGVLDLVITECRNAMLLGDMNICRLITHAQQVEGDTLREQAKENKKARIGN</sequence>
<dbReference type="Proteomes" id="UP000694930">
    <property type="component" value="Chromosome 1"/>
</dbReference>